<reference evidence="5" key="1">
    <citation type="submission" date="2021-03" db="EMBL/GenBank/DDBJ databases">
        <authorList>
            <person name="Bekaert M."/>
        </authorList>
    </citation>
    <scope>NUCLEOTIDE SEQUENCE</scope>
</reference>
<dbReference type="InterPro" id="IPR040372">
    <property type="entry name" value="YaeB-like"/>
</dbReference>
<keyword evidence="1" id="KW-0949">S-adenosyl-L-methionine</keyword>
<dbReference type="GO" id="GO:0032259">
    <property type="term" value="P:methylation"/>
    <property type="evidence" value="ECO:0007669"/>
    <property type="project" value="UniProtKB-KW"/>
</dbReference>
<name>A0A8S3R4Q3_MYTED</name>
<evidence type="ECO:0000256" key="1">
    <source>
        <dbReference type="ARBA" id="ARBA00022691"/>
    </source>
</evidence>
<sequence>MHAFLCKEHWVKDINVPYATDKTHCKSLIPSGTYYRETDDILYISRLFFDTVTLHIMYSMKPIGYVSSVFTYKNGTPRQPALCPYARGTITIDKSIFTNPEHSLEDLEEFSHVWVIFVFHKNNNTFTKAKVKPPRLNGKRVGVFSTRSPYRPNPIGLTLAKLDSIEGSILHLSGIDLLDGTPVLDIKPYIPSYDIPQNVQDNPESCLNTERTNGQASGDKSKEDLKNCPLNQEQNNSDNYECHEKSIKQVDCKVTDNVCNQDDMCEQSTLNVGASEFEQSSLHVGEQSILHVDFGLRRELRTNDDTQVNEMSGPVDSVINTCTKEDDKDTQTFNTDSTKTADWIEIPPIDKISVRFTNLAQEQLKLFSSSAASDFCLKYLKSGMEVSKAISDILCQDPRSVYRRKHCVDSLYYFVVDIVHVTAWFDKQVAEVVRIQPVSHAEHYKNS</sequence>
<accession>A0A8S3R4Q3</accession>
<evidence type="ECO:0000259" key="4">
    <source>
        <dbReference type="PROSITE" id="PS51668"/>
    </source>
</evidence>
<evidence type="ECO:0000313" key="6">
    <source>
        <dbReference type="Proteomes" id="UP000683360"/>
    </source>
</evidence>
<dbReference type="EMBL" id="CAJPWZ010000866">
    <property type="protein sequence ID" value="CAG2201818.1"/>
    <property type="molecule type" value="Genomic_DNA"/>
</dbReference>
<evidence type="ECO:0000256" key="2">
    <source>
        <dbReference type="ARBA" id="ARBA00033753"/>
    </source>
</evidence>
<feature type="domain" description="TsaA-like" evidence="4">
    <location>
        <begin position="60"/>
        <end position="198"/>
    </location>
</feature>
<dbReference type="InterPro" id="IPR023370">
    <property type="entry name" value="TrmO-like_N"/>
</dbReference>
<keyword evidence="6" id="KW-1185">Reference proteome</keyword>
<dbReference type="NCBIfam" id="TIGR00104">
    <property type="entry name" value="tRNA_TsaA"/>
    <property type="match status" value="1"/>
</dbReference>
<dbReference type="SUPFAM" id="SSF118196">
    <property type="entry name" value="YaeB-like"/>
    <property type="match status" value="2"/>
</dbReference>
<dbReference type="PROSITE" id="PS01318">
    <property type="entry name" value="TSAA_1"/>
    <property type="match status" value="1"/>
</dbReference>
<gene>
    <name evidence="5" type="ORF">MEDL_16384</name>
</gene>
<dbReference type="PANTHER" id="PTHR12818:SF0">
    <property type="entry name" value="TRNA (ADENINE(37)-N6)-METHYLTRANSFERASE"/>
    <property type="match status" value="1"/>
</dbReference>
<proteinExistence type="inferred from homology"/>
<feature type="region of interest" description="Disordered" evidence="3">
    <location>
        <begin position="200"/>
        <end position="227"/>
    </location>
</feature>
<dbReference type="EC" id="2.1.1.-" evidence="5"/>
<comment type="similarity">
    <text evidence="2">Belongs to the tRNA methyltransferase O family.</text>
</comment>
<dbReference type="PANTHER" id="PTHR12818">
    <property type="entry name" value="TRNA (ADENINE(37)-N6)-METHYLTRANSFERASE"/>
    <property type="match status" value="1"/>
</dbReference>
<dbReference type="OrthoDB" id="4882at2759"/>
<keyword evidence="5" id="KW-0808">Transferase</keyword>
<keyword evidence="5" id="KW-0489">Methyltransferase</keyword>
<evidence type="ECO:0000313" key="5">
    <source>
        <dbReference type="EMBL" id="CAG2201818.1"/>
    </source>
</evidence>
<dbReference type="InterPro" id="IPR023368">
    <property type="entry name" value="UPF0066_cons_site"/>
</dbReference>
<evidence type="ECO:0000256" key="3">
    <source>
        <dbReference type="SAM" id="MobiDB-lite"/>
    </source>
</evidence>
<comment type="caution">
    <text evidence="5">The sequence shown here is derived from an EMBL/GenBank/DDBJ whole genome shotgun (WGS) entry which is preliminary data.</text>
</comment>
<dbReference type="Proteomes" id="UP000683360">
    <property type="component" value="Unassembled WGS sequence"/>
</dbReference>
<organism evidence="5 6">
    <name type="scientific">Mytilus edulis</name>
    <name type="common">Blue mussel</name>
    <dbReference type="NCBI Taxonomy" id="6550"/>
    <lineage>
        <taxon>Eukaryota</taxon>
        <taxon>Metazoa</taxon>
        <taxon>Spiralia</taxon>
        <taxon>Lophotrochozoa</taxon>
        <taxon>Mollusca</taxon>
        <taxon>Bivalvia</taxon>
        <taxon>Autobranchia</taxon>
        <taxon>Pteriomorphia</taxon>
        <taxon>Mytilida</taxon>
        <taxon>Mytiloidea</taxon>
        <taxon>Mytilidae</taxon>
        <taxon>Mytilinae</taxon>
        <taxon>Mytilus</taxon>
    </lineage>
</organism>
<dbReference type="InterPro" id="IPR036414">
    <property type="entry name" value="YaeB_N_sf"/>
</dbReference>
<dbReference type="CDD" id="cd09281">
    <property type="entry name" value="UPF0066"/>
    <property type="match status" value="1"/>
</dbReference>
<dbReference type="FunFam" id="3.30.2310.10:FF:000002">
    <property type="entry name" value="tRNA methyltransferase O"/>
    <property type="match status" value="1"/>
</dbReference>
<dbReference type="GO" id="GO:0008168">
    <property type="term" value="F:methyltransferase activity"/>
    <property type="evidence" value="ECO:0007669"/>
    <property type="project" value="UniProtKB-KW"/>
</dbReference>
<dbReference type="Pfam" id="PF01980">
    <property type="entry name" value="TrmO_N"/>
    <property type="match status" value="1"/>
</dbReference>
<dbReference type="AlphaFoldDB" id="A0A8S3R4Q3"/>
<protein>
    <submittedName>
        <fullName evidence="5">TRMO</fullName>
        <ecNumber evidence="5">2.1.1.-</ecNumber>
    </submittedName>
</protein>
<feature type="compositionally biased region" description="Polar residues" evidence="3">
    <location>
        <begin position="200"/>
        <end position="218"/>
    </location>
</feature>
<dbReference type="Gene3D" id="2.40.30.70">
    <property type="entry name" value="YaeB-like"/>
    <property type="match status" value="1"/>
</dbReference>
<dbReference type="PROSITE" id="PS51668">
    <property type="entry name" value="TSAA_2"/>
    <property type="match status" value="1"/>
</dbReference>
<dbReference type="InterPro" id="IPR036413">
    <property type="entry name" value="YaeB-like_sf"/>
</dbReference>
<dbReference type="Gene3D" id="3.30.2310.10">
    <property type="entry name" value="YaeB-like"/>
    <property type="match status" value="1"/>
</dbReference>